<feature type="transmembrane region" description="Helical" evidence="7">
    <location>
        <begin position="290"/>
        <end position="310"/>
    </location>
</feature>
<accession>A0A418QJ82</accession>
<feature type="transmembrane region" description="Helical" evidence="7">
    <location>
        <begin position="197"/>
        <end position="218"/>
    </location>
</feature>
<evidence type="ECO:0000256" key="1">
    <source>
        <dbReference type="ARBA" id="ARBA00004651"/>
    </source>
</evidence>
<dbReference type="OrthoDB" id="5808342at2"/>
<feature type="transmembrane region" description="Helical" evidence="7">
    <location>
        <begin position="103"/>
        <end position="126"/>
    </location>
</feature>
<feature type="transmembrane region" description="Helical" evidence="7">
    <location>
        <begin position="168"/>
        <end position="185"/>
    </location>
</feature>
<dbReference type="Pfam" id="PF01757">
    <property type="entry name" value="Acyl_transf_3"/>
    <property type="match status" value="1"/>
</dbReference>
<dbReference type="GO" id="GO:0009246">
    <property type="term" value="P:enterobacterial common antigen biosynthetic process"/>
    <property type="evidence" value="ECO:0007669"/>
    <property type="project" value="TreeGrafter"/>
</dbReference>
<comment type="subcellular location">
    <subcellularLocation>
        <location evidence="1">Cell membrane</location>
        <topology evidence="1">Multi-pass membrane protein</topology>
    </subcellularLocation>
</comment>
<keyword evidence="4 7" id="KW-0812">Transmembrane</keyword>
<protein>
    <recommendedName>
        <fullName evidence="8">Acyltransferase 3 domain-containing protein</fullName>
    </recommendedName>
</protein>
<name>A0A418QJ82_9BACT</name>
<evidence type="ECO:0000256" key="6">
    <source>
        <dbReference type="ARBA" id="ARBA00023136"/>
    </source>
</evidence>
<feature type="transmembrane region" description="Helical" evidence="7">
    <location>
        <begin position="71"/>
        <end position="91"/>
    </location>
</feature>
<organism evidence="9 10">
    <name type="scientific">Hymenobacter rubripertinctus</name>
    <dbReference type="NCBI Taxonomy" id="2029981"/>
    <lineage>
        <taxon>Bacteria</taxon>
        <taxon>Pseudomonadati</taxon>
        <taxon>Bacteroidota</taxon>
        <taxon>Cytophagia</taxon>
        <taxon>Cytophagales</taxon>
        <taxon>Hymenobacteraceae</taxon>
        <taxon>Hymenobacter</taxon>
    </lineage>
</organism>
<feature type="transmembrane region" description="Helical" evidence="7">
    <location>
        <begin position="268"/>
        <end position="284"/>
    </location>
</feature>
<comment type="similarity">
    <text evidence="2">Belongs to the acyltransferase 3 family.</text>
</comment>
<feature type="domain" description="Acyltransferase 3" evidence="8">
    <location>
        <begin position="5"/>
        <end position="305"/>
    </location>
</feature>
<evidence type="ECO:0000256" key="3">
    <source>
        <dbReference type="ARBA" id="ARBA00022475"/>
    </source>
</evidence>
<dbReference type="GO" id="GO:0005886">
    <property type="term" value="C:plasma membrane"/>
    <property type="evidence" value="ECO:0007669"/>
    <property type="project" value="UniProtKB-SubCell"/>
</dbReference>
<keyword evidence="6 7" id="KW-0472">Membrane</keyword>
<keyword evidence="5 7" id="KW-1133">Transmembrane helix</keyword>
<dbReference type="EMBL" id="QYCN01000063">
    <property type="protein sequence ID" value="RIY05202.1"/>
    <property type="molecule type" value="Genomic_DNA"/>
</dbReference>
<evidence type="ECO:0000256" key="4">
    <source>
        <dbReference type="ARBA" id="ARBA00022692"/>
    </source>
</evidence>
<dbReference type="PANTHER" id="PTHR40074">
    <property type="entry name" value="O-ACETYLTRANSFERASE WECH"/>
    <property type="match status" value="1"/>
</dbReference>
<evidence type="ECO:0000313" key="10">
    <source>
        <dbReference type="Proteomes" id="UP000284250"/>
    </source>
</evidence>
<evidence type="ECO:0000256" key="7">
    <source>
        <dbReference type="SAM" id="Phobius"/>
    </source>
</evidence>
<feature type="transmembrane region" description="Helical" evidence="7">
    <location>
        <begin position="138"/>
        <end position="156"/>
    </location>
</feature>
<evidence type="ECO:0000256" key="5">
    <source>
        <dbReference type="ARBA" id="ARBA00022989"/>
    </source>
</evidence>
<evidence type="ECO:0000259" key="8">
    <source>
        <dbReference type="Pfam" id="PF01757"/>
    </source>
</evidence>
<dbReference type="PANTHER" id="PTHR40074:SF2">
    <property type="entry name" value="O-ACETYLTRANSFERASE WECH"/>
    <property type="match status" value="1"/>
</dbReference>
<evidence type="ECO:0000256" key="2">
    <source>
        <dbReference type="ARBA" id="ARBA00007400"/>
    </source>
</evidence>
<dbReference type="Proteomes" id="UP000284250">
    <property type="component" value="Unassembled WGS sequence"/>
</dbReference>
<evidence type="ECO:0000313" key="9">
    <source>
        <dbReference type="EMBL" id="RIY05202.1"/>
    </source>
</evidence>
<feature type="transmembrane region" description="Helical" evidence="7">
    <location>
        <begin position="230"/>
        <end position="248"/>
    </location>
</feature>
<sequence length="324" mass="35753">MPRNYTVDVFRILGALCVVALHAPLDSLPNEAALLIRLGSRWAVPFFFLASGFFFGAGKQERPTVSAAKQLSFLLSIFLIANIIYGLFFLVDQDPKTLFSPSLVGLLVGQSGHLWYISASIFGYLLLQYAVNRYSDRVLLLTGSAVLIGILAGVAYSTLVHATLPYEVGHLFTSIPFLWGGYLLARHRVITSYFTVTRSVLLIGLGFGLELVEAIGLYKLTGASPHNQELLLGTTLMAFGILCLALTWQTPTENRFAAWGRRYSLQIYLYHALVLAVLYHIFHLESVSPYLGWISPIIGFFVTLGLLKALEQLSPRAFKVLSGS</sequence>
<dbReference type="GO" id="GO:0016413">
    <property type="term" value="F:O-acetyltransferase activity"/>
    <property type="evidence" value="ECO:0007669"/>
    <property type="project" value="TreeGrafter"/>
</dbReference>
<keyword evidence="3" id="KW-1003">Cell membrane</keyword>
<comment type="caution">
    <text evidence="9">The sequence shown here is derived from an EMBL/GenBank/DDBJ whole genome shotgun (WGS) entry which is preliminary data.</text>
</comment>
<dbReference type="RefSeq" id="WP_119657742.1">
    <property type="nucleotide sequence ID" value="NZ_JBHUOI010000045.1"/>
</dbReference>
<proteinExistence type="inferred from homology"/>
<reference evidence="9 10" key="1">
    <citation type="submission" date="2019-01" db="EMBL/GenBank/DDBJ databases">
        <title>Hymenobacter humicola sp. nov., isolated from soils in Antarctica.</title>
        <authorList>
            <person name="Sedlacek I."/>
            <person name="Holochova P."/>
            <person name="Kralova S."/>
            <person name="Pantucek R."/>
            <person name="Stankova E."/>
            <person name="Vrbovska V."/>
            <person name="Kristofova L."/>
            <person name="Svec P."/>
            <person name="Busse H.-J."/>
        </authorList>
    </citation>
    <scope>NUCLEOTIDE SEQUENCE [LARGE SCALE GENOMIC DNA]</scope>
    <source>
        <strain evidence="9 10">CCM 8852</strain>
    </source>
</reference>
<gene>
    <name evidence="9" type="ORF">D0T11_20805</name>
</gene>
<dbReference type="AlphaFoldDB" id="A0A418QJ82"/>
<feature type="transmembrane region" description="Helical" evidence="7">
    <location>
        <begin position="42"/>
        <end position="59"/>
    </location>
</feature>
<keyword evidence="10" id="KW-1185">Reference proteome</keyword>
<dbReference type="InterPro" id="IPR002656">
    <property type="entry name" value="Acyl_transf_3_dom"/>
</dbReference>